<comment type="subcellular location">
    <subcellularLocation>
        <location evidence="2">Apical cell membrane</location>
    </subcellularLocation>
    <subcellularLocation>
        <location evidence="6">Cell projection</location>
        <location evidence="6">Filopodium</location>
    </subcellularLocation>
    <subcellularLocation>
        <location evidence="7">Cell projection</location>
        <location evidence="7">Lamellipodium</location>
    </subcellularLocation>
    <subcellularLocation>
        <location evidence="1">Cell projection</location>
        <location evidence="1">Microvillus</location>
    </subcellularLocation>
    <subcellularLocation>
        <location evidence="4">Cell projection</location>
        <location evidence="4">Ruffle</location>
    </subcellularLocation>
    <subcellularLocation>
        <location evidence="3">Membrane raft</location>
    </subcellularLocation>
    <subcellularLocation>
        <location evidence="5">Membrane</location>
        <topology evidence="5">Single-pass type I membrane protein</topology>
    </subcellularLocation>
</comment>
<evidence type="ECO:0000256" key="19">
    <source>
        <dbReference type="SAM" id="Phobius"/>
    </source>
</evidence>
<keyword evidence="17" id="KW-0966">Cell projection</keyword>
<reference evidence="20 21" key="1">
    <citation type="journal article" date="2018" name="Nat. Ecol. Evol.">
        <title>Shark genomes provide insights into elasmobranch evolution and the origin of vertebrates.</title>
        <authorList>
            <person name="Hara Y"/>
            <person name="Yamaguchi K"/>
            <person name="Onimaru K"/>
            <person name="Kadota M"/>
            <person name="Koyanagi M"/>
            <person name="Keeley SD"/>
            <person name="Tatsumi K"/>
            <person name="Tanaka K"/>
            <person name="Motone F"/>
            <person name="Kageyama Y"/>
            <person name="Nozu R"/>
            <person name="Adachi N"/>
            <person name="Nishimura O"/>
            <person name="Nakagawa R"/>
            <person name="Tanegashima C"/>
            <person name="Kiyatake I"/>
            <person name="Matsumoto R"/>
            <person name="Murakumo K"/>
            <person name="Nishida K"/>
            <person name="Terakita A"/>
            <person name="Kuratani S"/>
            <person name="Sato K"/>
            <person name="Hyodo S Kuraku.S."/>
        </authorList>
    </citation>
    <scope>NUCLEOTIDE SEQUENCE [LARGE SCALE GENOMIC DNA]</scope>
</reference>
<evidence type="ECO:0000256" key="13">
    <source>
        <dbReference type="ARBA" id="ARBA00022889"/>
    </source>
</evidence>
<evidence type="ECO:0000256" key="1">
    <source>
        <dbReference type="ARBA" id="ARBA00004105"/>
    </source>
</evidence>
<evidence type="ECO:0000256" key="12">
    <source>
        <dbReference type="ARBA" id="ARBA00022729"/>
    </source>
</evidence>
<keyword evidence="14 19" id="KW-1133">Transmembrane helix</keyword>
<evidence type="ECO:0000256" key="7">
    <source>
        <dbReference type="ARBA" id="ARBA00004510"/>
    </source>
</evidence>
<dbReference type="GO" id="GO:0030027">
    <property type="term" value="C:lamellipodium"/>
    <property type="evidence" value="ECO:0007669"/>
    <property type="project" value="UniProtKB-SubCell"/>
</dbReference>
<evidence type="ECO:0000256" key="6">
    <source>
        <dbReference type="ARBA" id="ARBA00004486"/>
    </source>
</evidence>
<evidence type="ECO:0000313" key="20">
    <source>
        <dbReference type="EMBL" id="GCB74649.1"/>
    </source>
</evidence>
<evidence type="ECO:0000256" key="16">
    <source>
        <dbReference type="ARBA" id="ARBA00023180"/>
    </source>
</evidence>
<evidence type="ECO:0000256" key="3">
    <source>
        <dbReference type="ARBA" id="ARBA00004285"/>
    </source>
</evidence>
<comment type="similarity">
    <text evidence="8">Belongs to the podocalyxin family.</text>
</comment>
<evidence type="ECO:0000256" key="18">
    <source>
        <dbReference type="ARBA" id="ARBA00031141"/>
    </source>
</evidence>
<evidence type="ECO:0000256" key="8">
    <source>
        <dbReference type="ARBA" id="ARBA00007029"/>
    </source>
</evidence>
<dbReference type="GO" id="GO:0001726">
    <property type="term" value="C:ruffle"/>
    <property type="evidence" value="ECO:0007669"/>
    <property type="project" value="UniProtKB-SubCell"/>
</dbReference>
<dbReference type="Pfam" id="PF06365">
    <property type="entry name" value="CD34_antigen"/>
    <property type="match status" value="1"/>
</dbReference>
<dbReference type="EMBL" id="BFAA01001051">
    <property type="protein sequence ID" value="GCB74649.1"/>
    <property type="molecule type" value="Genomic_DNA"/>
</dbReference>
<evidence type="ECO:0000256" key="14">
    <source>
        <dbReference type="ARBA" id="ARBA00022989"/>
    </source>
</evidence>
<evidence type="ECO:0000256" key="5">
    <source>
        <dbReference type="ARBA" id="ARBA00004479"/>
    </source>
</evidence>
<feature type="transmembrane region" description="Helical" evidence="19">
    <location>
        <begin position="164"/>
        <end position="184"/>
    </location>
</feature>
<dbReference type="AlphaFoldDB" id="A0A401PNG2"/>
<keyword evidence="21" id="KW-1185">Reference proteome</keyword>
<dbReference type="GO" id="GO:0016324">
    <property type="term" value="C:apical plasma membrane"/>
    <property type="evidence" value="ECO:0007669"/>
    <property type="project" value="UniProtKB-SubCell"/>
</dbReference>
<evidence type="ECO:0000256" key="17">
    <source>
        <dbReference type="ARBA" id="ARBA00023273"/>
    </source>
</evidence>
<gene>
    <name evidence="20" type="ORF">scyTo_0003740</name>
</gene>
<keyword evidence="11 19" id="KW-0812">Transmembrane</keyword>
<dbReference type="GO" id="GO:0031528">
    <property type="term" value="C:microvillus membrane"/>
    <property type="evidence" value="ECO:0007669"/>
    <property type="project" value="TreeGrafter"/>
</dbReference>
<keyword evidence="12" id="KW-0732">Signal</keyword>
<keyword evidence="15 19" id="KW-0472">Membrane</keyword>
<dbReference type="InterPro" id="IPR017403">
    <property type="entry name" value="PODXL"/>
</dbReference>
<evidence type="ECO:0000313" key="21">
    <source>
        <dbReference type="Proteomes" id="UP000288216"/>
    </source>
</evidence>
<sequence length="261" mass="29130">MTLQNALTGTYKDVTNGTQESTVTALARNVSSRLPGNTPRANVQSTVKCVPESSNQTSVLALLKYDDCGAFVHETRKRLIDLFCSKLVEKVDLKVFNRCEIKLSPSKENKKVLNTDIYFKVDSKEIDDFLASLPKGDLQEMGITFSANKGDSNERQTATELKKLIAMVVTGSLLVLVFLSAIIYRCAQRKSQLKKDQCLKGDMYMVDNGCHDNPAMDVIESEPEMQEKTISKANCQENMDGWIVPIDSFSKSDLEEEDTHL</sequence>
<accession>A0A401PNG2</accession>
<keyword evidence="13" id="KW-0130">Cell adhesion</keyword>
<protein>
    <recommendedName>
        <fullName evidence="9">Podocalyxin</fullName>
    </recommendedName>
    <alternativeName>
        <fullName evidence="18">Podocalyxin-like protein 1</fullName>
    </alternativeName>
</protein>
<name>A0A401PNG2_SCYTO</name>
<dbReference type="GO" id="GO:0033634">
    <property type="term" value="P:positive regulation of cell-cell adhesion mediated by integrin"/>
    <property type="evidence" value="ECO:0007669"/>
    <property type="project" value="TreeGrafter"/>
</dbReference>
<evidence type="ECO:0000256" key="9">
    <source>
        <dbReference type="ARBA" id="ARBA00017371"/>
    </source>
</evidence>
<proteinExistence type="inferred from homology"/>
<keyword evidence="16" id="KW-0325">Glycoprotein</keyword>
<dbReference type="GO" id="GO:0032534">
    <property type="term" value="P:regulation of microvillus assembly"/>
    <property type="evidence" value="ECO:0007669"/>
    <property type="project" value="TreeGrafter"/>
</dbReference>
<dbReference type="InterPro" id="IPR013836">
    <property type="entry name" value="CD34/Podocalyxin"/>
</dbReference>
<dbReference type="STRING" id="75743.A0A401PNG2"/>
<dbReference type="GO" id="GO:0045121">
    <property type="term" value="C:membrane raft"/>
    <property type="evidence" value="ECO:0007669"/>
    <property type="project" value="UniProtKB-SubCell"/>
</dbReference>
<dbReference type="OrthoDB" id="9948358at2759"/>
<organism evidence="20 21">
    <name type="scientific">Scyliorhinus torazame</name>
    <name type="common">Cloudy catshark</name>
    <name type="synonym">Catulus torazame</name>
    <dbReference type="NCBI Taxonomy" id="75743"/>
    <lineage>
        <taxon>Eukaryota</taxon>
        <taxon>Metazoa</taxon>
        <taxon>Chordata</taxon>
        <taxon>Craniata</taxon>
        <taxon>Vertebrata</taxon>
        <taxon>Chondrichthyes</taxon>
        <taxon>Elasmobranchii</taxon>
        <taxon>Galeomorphii</taxon>
        <taxon>Galeoidea</taxon>
        <taxon>Carcharhiniformes</taxon>
        <taxon>Scyliorhinidae</taxon>
        <taxon>Scyliorhinus</taxon>
    </lineage>
</organism>
<evidence type="ECO:0000256" key="4">
    <source>
        <dbReference type="ARBA" id="ARBA00004466"/>
    </source>
</evidence>
<dbReference type="PANTHER" id="PTHR12067:SF5">
    <property type="entry name" value="PODOCALYXIN"/>
    <property type="match status" value="1"/>
</dbReference>
<dbReference type="GO" id="GO:0030175">
    <property type="term" value="C:filopodium"/>
    <property type="evidence" value="ECO:0007669"/>
    <property type="project" value="UniProtKB-SubCell"/>
</dbReference>
<dbReference type="GO" id="GO:0022408">
    <property type="term" value="P:negative regulation of cell-cell adhesion"/>
    <property type="evidence" value="ECO:0007669"/>
    <property type="project" value="TreeGrafter"/>
</dbReference>
<evidence type="ECO:0000256" key="15">
    <source>
        <dbReference type="ARBA" id="ARBA00023136"/>
    </source>
</evidence>
<keyword evidence="10" id="KW-1003">Cell membrane</keyword>
<dbReference type="PANTHER" id="PTHR12067">
    <property type="entry name" value="PODOCALYXIN"/>
    <property type="match status" value="1"/>
</dbReference>
<evidence type="ECO:0000256" key="2">
    <source>
        <dbReference type="ARBA" id="ARBA00004221"/>
    </source>
</evidence>
<evidence type="ECO:0000256" key="10">
    <source>
        <dbReference type="ARBA" id="ARBA00022475"/>
    </source>
</evidence>
<comment type="caution">
    <text evidence="20">The sequence shown here is derived from an EMBL/GenBank/DDBJ whole genome shotgun (WGS) entry which is preliminary data.</text>
</comment>
<dbReference type="GO" id="GO:0016477">
    <property type="term" value="P:cell migration"/>
    <property type="evidence" value="ECO:0007669"/>
    <property type="project" value="InterPro"/>
</dbReference>
<dbReference type="Proteomes" id="UP000288216">
    <property type="component" value="Unassembled WGS sequence"/>
</dbReference>
<evidence type="ECO:0000256" key="11">
    <source>
        <dbReference type="ARBA" id="ARBA00022692"/>
    </source>
</evidence>
<dbReference type="GO" id="GO:0007155">
    <property type="term" value="P:cell adhesion"/>
    <property type="evidence" value="ECO:0007669"/>
    <property type="project" value="UniProtKB-KW"/>
</dbReference>